<dbReference type="STRING" id="8167.A0A484DHC0"/>
<keyword evidence="3 14" id="KW-0812">Transmembrane</keyword>
<evidence type="ECO:0000259" key="16">
    <source>
        <dbReference type="PROSITE" id="PS50026"/>
    </source>
</evidence>
<sequence>MAFSKTVYSFEVKEDTLPGTVVGKVETVFDSLTPITYSVQEDDGENLFLLSPFSGEFLLSRSLDFEVQRFYILTVVVQQGDSQVSSVRVYFNVLDVNDNPPVFSQDAFSASLLEDARVGTCFLFLNVSDKDDGDNGDLKLRVAGGDKEEVFFINTAGSLCLNTELDRESQPFYNLTVTANDCVQPVSLQFTSTAHVSVVVDDVNDNAPLFVSGKIVSIPEDTALHSVIMAVHAVDEDIGSNGEVLYYLNNTSGGVFSIDNMSGKIYLEEELDREQVDTLTITVTATDKGSPRMATIINLTVHVEDANDHDPEFSQSTYSLTISEDIPIGTSLCQVQALDRDSGTNGQVRYILTQTRPFVVDAVRGVITVMEKLDRERDSNYTLTLTAVDQGNKHRSATAAISVTVLDVNDFAPLFTPETLTIHVMENEEDPAQLTRQVSALDEDLGVNSQLTYFIQKENSGLFSITPSGMFQILHSLDRERESLYLVTIIAVDSGLPPLTGTLTIHVIVDDVNDNRPEFTEVVYNTIVSEDSPTGTVFAMISASDNDEGVSGEIRYSMENLDVPFAIEETSGELFTTDVLDRETVAIYRLIVIGSNEHPTQPLSSSVLVTVLIGDINDHWPQFMNSPYVAYVPTEMAQGSVVCAVRATDADTEMNAELHYSLYGQSSDLFSIHPYSGTVFASSALQGMKDIIVNVHVEDAGENPKFDITTISIRFQNFSEFPEMNVDVLSDSLSEDEPLGTLVAVVSAASIRAEPVSFYLASGNFENMFHVEQLSGVLTVENPLDYENKKEFTLLIEARDSGSPPFSSFAEIHINISDVNDHFPQFTQADYRCEVFENSPPSWVCDVLAIDADLGIYGTPLIAIPYDMAVGTEVVQFTAIDQDVSNISVGIEYVVNGEDSPVGTSVVTVSALDEDSILDWNHFFFSIANGNTNFSFAVDPSSGVISVHSPLDRELWPVYNLTVTATDNGSPPATGTTNVIVIIDDVNDSVPKLTITEAQVKENQPQGTMVARLNASDSDLPPNQGPFTYWLVNPSTGSVFSLTPDGVLFTTRTIDREQISAYRILVAVRDAGIPPLSSTTMIHIKIVDENDNPSQPRNIFIEVKYFGSSFHGGMIGNVHPEDQDESDTFSCAIKSGPLNMFTISNGTCELWSSPFQGEATINITIEATDQLHFPVNNSIYVTYKGFTNASIDSCILFYVSSSSMEEFMSNKYLRFVKALDSLFNLQASKTHVFGIKHIGSEILLLAAVKNYNGQYLSKEVAIGISAGHKKLLEAQSNVTISHITSDPCLTSPCQNGATCNKNTYISQDVVVLESSAVIFVSPQKEIFNCTCLAGFTGTLCEDDIDECEVNPCENKGTCVNAPGSFYCHCQTGFSGSFCSADVDECLKVKCQNGGTCIPTQDGYHCHCVPGFEGVSGAHCEEHSYGFEELSFMEFPPLDRRINLISLEFATVQRNSLLLYNPGGSSSREFFALEILNGTMHLSYDLGSGPVRLQTNKHVADGYFHSVTARRIGNVSWKYVSTYTRCPRTTPSPCHSNPCKNGGVCHDLWSDYLCECKSHFTGSNCVKEMSEKLVLRFNGNDYIEYVIKERFKRDYLLQDLLDDEKKGNTRDQKVIDIKFKTQDNGVLLFVVGETGYTMLKIKDRKPVYISKDALSGHQSEFTVDSPVADGVWHVLSLFSNGQITFLLLDSKSVLNITDSSMDLNPVSVEKIIFGALLTGDLKLQQSGFTGCVQYLNVSGYTLPVSGLSVMADVSPSSTLVQSSCSSPGVCLPSPCSEEDTAGRRCLSGPAVHNRSCVCLHNVSEHACDICISTSESRNQCSEAQGSAPLWLIAVILPLTSILVIGTCVALYRVRRQNAKCQRDSSPQKTEQGTDNVAFCFDDKRTLTDAESAEIEKHHDPRSADQQRLSVEFYGDASLLSVQQVPKSELEYYEIGSICSALHSDTASLTLSCHKHMYSPKCVKTDPKRWGDLRMLLAGFKKECFGEEERAKIPTKPQNVAFLNKQLLTKIDAEQFQHTPPRYQKRFIQPKFLEPAQCLTFKEIGKLCTPQEKTMSHAASPGFGPDKSTTMIGASSDSETGSTFTCSESECGQFSTISARTYIHDLSSLSACSFRQQGILPVSSFLKHSCHSSAGQQKAESAPSSMFEQWGNLLNMHLPFSSYAPVFEDIACLPSDPSHGFDMQSDMEEII</sequence>
<dbReference type="InterPro" id="IPR000152">
    <property type="entry name" value="EGF-type_Asp/Asn_hydroxyl_site"/>
</dbReference>
<dbReference type="Pfam" id="PF00008">
    <property type="entry name" value="EGF"/>
    <property type="match status" value="3"/>
</dbReference>
<evidence type="ECO:0000256" key="9">
    <source>
        <dbReference type="ARBA" id="ARBA00023136"/>
    </source>
</evidence>
<feature type="domain" description="Cadherin" evidence="17">
    <location>
        <begin position="104"/>
        <end position="210"/>
    </location>
</feature>
<feature type="domain" description="EGF-like" evidence="16">
    <location>
        <begin position="1381"/>
        <end position="1420"/>
    </location>
</feature>
<dbReference type="SMART" id="SM00181">
    <property type="entry name" value="EGF"/>
    <property type="match status" value="4"/>
</dbReference>
<feature type="domain" description="Laminin G" evidence="15">
    <location>
        <begin position="1584"/>
        <end position="1763"/>
    </location>
</feature>
<dbReference type="PANTHER" id="PTHR24028:SF328">
    <property type="entry name" value="CADHERIN-3"/>
    <property type="match status" value="1"/>
</dbReference>
<evidence type="ECO:0000256" key="8">
    <source>
        <dbReference type="ARBA" id="ARBA00022989"/>
    </source>
</evidence>
<feature type="domain" description="EGF-like" evidence="16">
    <location>
        <begin position="1529"/>
        <end position="1565"/>
    </location>
</feature>
<dbReference type="FunFam" id="2.60.40.60:FF:000033">
    <property type="entry name" value="FAT atypical cadherin 1"/>
    <property type="match status" value="1"/>
</dbReference>
<dbReference type="InterPro" id="IPR001791">
    <property type="entry name" value="Laminin_G"/>
</dbReference>
<keyword evidence="8 14" id="KW-1133">Transmembrane helix</keyword>
<dbReference type="FunFam" id="2.10.25.10:FF:000012">
    <property type="entry name" value="Delta-like protein"/>
    <property type="match status" value="1"/>
</dbReference>
<evidence type="ECO:0008006" key="20">
    <source>
        <dbReference type="Google" id="ProtNLM"/>
    </source>
</evidence>
<feature type="disulfide bond" evidence="13">
    <location>
        <begin position="1369"/>
        <end position="1378"/>
    </location>
</feature>
<feature type="domain" description="Cadherin" evidence="17">
    <location>
        <begin position="624"/>
        <end position="724"/>
    </location>
</feature>
<dbReference type="GO" id="GO:0005886">
    <property type="term" value="C:plasma membrane"/>
    <property type="evidence" value="ECO:0007669"/>
    <property type="project" value="InterPro"/>
</dbReference>
<evidence type="ECO:0000256" key="5">
    <source>
        <dbReference type="ARBA" id="ARBA00022737"/>
    </source>
</evidence>
<keyword evidence="6 12" id="KW-0106">Calcium</keyword>
<comment type="subcellular location">
    <subcellularLocation>
        <location evidence="1">Membrane</location>
        <topology evidence="1">Single-pass membrane protein</topology>
    </subcellularLocation>
</comment>
<keyword evidence="9 14" id="KW-0472">Membrane</keyword>
<feature type="domain" description="Cadherin" evidence="17">
    <location>
        <begin position="898"/>
        <end position="993"/>
    </location>
</feature>
<dbReference type="PROSITE" id="PS50268">
    <property type="entry name" value="CADHERIN_2"/>
    <property type="match status" value="10"/>
</dbReference>
<dbReference type="SMART" id="SM00282">
    <property type="entry name" value="LamG"/>
    <property type="match status" value="2"/>
</dbReference>
<evidence type="ECO:0000256" key="3">
    <source>
        <dbReference type="ARBA" id="ARBA00022692"/>
    </source>
</evidence>
<dbReference type="PANTHER" id="PTHR24028">
    <property type="entry name" value="CADHERIN-87A"/>
    <property type="match status" value="1"/>
</dbReference>
<dbReference type="SMART" id="SM00179">
    <property type="entry name" value="EGF_CA"/>
    <property type="match status" value="3"/>
</dbReference>
<evidence type="ECO:0000256" key="12">
    <source>
        <dbReference type="PROSITE-ProRule" id="PRU00043"/>
    </source>
</evidence>
<dbReference type="GO" id="GO:0007156">
    <property type="term" value="P:homophilic cell adhesion via plasma membrane adhesion molecules"/>
    <property type="evidence" value="ECO:0007669"/>
    <property type="project" value="InterPro"/>
</dbReference>
<dbReference type="FunFam" id="2.60.40.60:FF:000037">
    <property type="entry name" value="FAT atypical cadherin 1"/>
    <property type="match status" value="1"/>
</dbReference>
<dbReference type="PROSITE" id="PS01186">
    <property type="entry name" value="EGF_2"/>
    <property type="match status" value="3"/>
</dbReference>
<dbReference type="Gene3D" id="2.60.120.200">
    <property type="match status" value="2"/>
</dbReference>
<dbReference type="FunFam" id="2.60.40.60:FF:000080">
    <property type="entry name" value="FAT atypical cadherin 1"/>
    <property type="match status" value="1"/>
</dbReference>
<evidence type="ECO:0000313" key="18">
    <source>
        <dbReference type="EMBL" id="TDH14663.1"/>
    </source>
</evidence>
<feature type="domain" description="Cadherin" evidence="17">
    <location>
        <begin position="314"/>
        <end position="415"/>
    </location>
</feature>
<evidence type="ECO:0000259" key="17">
    <source>
        <dbReference type="PROSITE" id="PS50268"/>
    </source>
</evidence>
<feature type="disulfide bond" evidence="13">
    <location>
        <begin position="1555"/>
        <end position="1564"/>
    </location>
</feature>
<dbReference type="InterPro" id="IPR002126">
    <property type="entry name" value="Cadherin-like_dom"/>
</dbReference>
<dbReference type="SUPFAM" id="SSF57196">
    <property type="entry name" value="EGF/Laminin"/>
    <property type="match status" value="1"/>
</dbReference>
<evidence type="ECO:0000313" key="19">
    <source>
        <dbReference type="Proteomes" id="UP000295070"/>
    </source>
</evidence>
<feature type="domain" description="EGF-like" evidence="16">
    <location>
        <begin position="1284"/>
        <end position="1341"/>
    </location>
</feature>
<evidence type="ECO:0000256" key="1">
    <source>
        <dbReference type="ARBA" id="ARBA00004167"/>
    </source>
</evidence>
<dbReference type="GO" id="GO:0005509">
    <property type="term" value="F:calcium ion binding"/>
    <property type="evidence" value="ECO:0007669"/>
    <property type="project" value="UniProtKB-UniRule"/>
</dbReference>
<organism evidence="18 19">
    <name type="scientific">Perca flavescens</name>
    <name type="common">American yellow perch</name>
    <name type="synonym">Morone flavescens</name>
    <dbReference type="NCBI Taxonomy" id="8167"/>
    <lineage>
        <taxon>Eukaryota</taxon>
        <taxon>Metazoa</taxon>
        <taxon>Chordata</taxon>
        <taxon>Craniata</taxon>
        <taxon>Vertebrata</taxon>
        <taxon>Euteleostomi</taxon>
        <taxon>Actinopterygii</taxon>
        <taxon>Neopterygii</taxon>
        <taxon>Teleostei</taxon>
        <taxon>Neoteleostei</taxon>
        <taxon>Acanthomorphata</taxon>
        <taxon>Eupercaria</taxon>
        <taxon>Perciformes</taxon>
        <taxon>Percoidei</taxon>
        <taxon>Percidae</taxon>
        <taxon>Percinae</taxon>
        <taxon>Perca</taxon>
    </lineage>
</organism>
<feature type="domain" description="Cadherin" evidence="17">
    <location>
        <begin position="520"/>
        <end position="623"/>
    </location>
</feature>
<keyword evidence="19" id="KW-1185">Reference proteome</keyword>
<dbReference type="FunFam" id="2.10.25.10:FF:000066">
    <property type="entry name" value="FAT atypical cadherin 4"/>
    <property type="match status" value="1"/>
</dbReference>
<evidence type="ECO:0000256" key="2">
    <source>
        <dbReference type="ARBA" id="ARBA00022536"/>
    </source>
</evidence>
<dbReference type="InterPro" id="IPR001881">
    <property type="entry name" value="EGF-like_Ca-bd_dom"/>
</dbReference>
<dbReference type="Pfam" id="PF02210">
    <property type="entry name" value="Laminin_G_2"/>
    <property type="match status" value="2"/>
</dbReference>
<dbReference type="InterPro" id="IPR018097">
    <property type="entry name" value="EGF_Ca-bd_CS"/>
</dbReference>
<dbReference type="Proteomes" id="UP000295070">
    <property type="component" value="Chromosome 3"/>
</dbReference>
<dbReference type="InterPro" id="IPR000742">
    <property type="entry name" value="EGF"/>
</dbReference>
<name>A0A484DHC0_PERFV</name>
<dbReference type="SMART" id="SM00112">
    <property type="entry name" value="CA"/>
    <property type="match status" value="10"/>
</dbReference>
<dbReference type="Gene3D" id="2.60.40.60">
    <property type="entry name" value="Cadherins"/>
    <property type="match status" value="11"/>
</dbReference>
<comment type="caution">
    <text evidence="18">The sequence shown here is derived from an EMBL/GenBank/DDBJ whole genome shotgun (WGS) entry which is preliminary data.</text>
</comment>
<dbReference type="Pfam" id="PF00028">
    <property type="entry name" value="Cadherin"/>
    <property type="match status" value="9"/>
</dbReference>
<dbReference type="InterPro" id="IPR015919">
    <property type="entry name" value="Cadherin-like_sf"/>
</dbReference>
<dbReference type="CDD" id="cd00054">
    <property type="entry name" value="EGF_CA"/>
    <property type="match status" value="4"/>
</dbReference>
<dbReference type="PROSITE" id="PS00010">
    <property type="entry name" value="ASX_HYDROXYL"/>
    <property type="match status" value="2"/>
</dbReference>
<dbReference type="InterPro" id="IPR050174">
    <property type="entry name" value="Protocadherin/Cadherin-CA"/>
</dbReference>
<dbReference type="SUPFAM" id="SSF49313">
    <property type="entry name" value="Cadherin-like"/>
    <property type="match status" value="10"/>
</dbReference>
<accession>A0A484DHC0</accession>
<evidence type="ECO:0000256" key="7">
    <source>
        <dbReference type="ARBA" id="ARBA00022889"/>
    </source>
</evidence>
<dbReference type="InterPro" id="IPR020894">
    <property type="entry name" value="Cadherin_CS"/>
</dbReference>
<keyword evidence="4" id="KW-0732">Signal</keyword>
<comment type="caution">
    <text evidence="13">Lacks conserved residue(s) required for the propagation of feature annotation.</text>
</comment>
<proteinExistence type="predicted"/>
<evidence type="ECO:0000256" key="14">
    <source>
        <dbReference type="SAM" id="Phobius"/>
    </source>
</evidence>
<feature type="domain" description="Cadherin" evidence="17">
    <location>
        <begin position="4"/>
        <end position="103"/>
    </location>
</feature>
<dbReference type="EMBL" id="SCKG01000003">
    <property type="protein sequence ID" value="TDH14663.1"/>
    <property type="molecule type" value="Genomic_DNA"/>
</dbReference>
<dbReference type="CDD" id="cd11304">
    <property type="entry name" value="Cadherin_repeat"/>
    <property type="match status" value="9"/>
</dbReference>
<dbReference type="Gene3D" id="2.10.25.10">
    <property type="entry name" value="Laminin"/>
    <property type="match status" value="4"/>
</dbReference>
<evidence type="ECO:0000256" key="11">
    <source>
        <dbReference type="ARBA" id="ARBA00023180"/>
    </source>
</evidence>
<reference evidence="18 19" key="1">
    <citation type="submission" date="2019-01" db="EMBL/GenBank/DDBJ databases">
        <title>A chromosome-scale genome assembly of the yellow perch, Perca flavescens.</title>
        <authorList>
            <person name="Feron R."/>
            <person name="Morvezen R."/>
            <person name="Bestin A."/>
            <person name="Haffray P."/>
            <person name="Klopp C."/>
            <person name="Zahm M."/>
            <person name="Cabau C."/>
            <person name="Roques C."/>
            <person name="Donnadieu C."/>
            <person name="Bouchez O."/>
            <person name="Christie M."/>
            <person name="Larson W."/>
            <person name="Guiguen Y."/>
        </authorList>
    </citation>
    <scope>NUCLEOTIDE SEQUENCE [LARGE SCALE GENOMIC DNA]</scope>
    <source>
        <strain evidence="18">YP-PL-M2</strain>
        <tissue evidence="18">Blood</tissue>
    </source>
</reference>
<evidence type="ECO:0000259" key="15">
    <source>
        <dbReference type="PROSITE" id="PS50025"/>
    </source>
</evidence>
<feature type="domain" description="Cadherin" evidence="17">
    <location>
        <begin position="210"/>
        <end position="313"/>
    </location>
</feature>
<feature type="domain" description="EGF-like" evidence="16">
    <location>
        <begin position="1343"/>
        <end position="1379"/>
    </location>
</feature>
<feature type="domain" description="Cadherin" evidence="17">
    <location>
        <begin position="992"/>
        <end position="1098"/>
    </location>
</feature>
<keyword evidence="2 13" id="KW-0245">EGF-like domain</keyword>
<evidence type="ECO:0000256" key="13">
    <source>
        <dbReference type="PROSITE-ProRule" id="PRU00076"/>
    </source>
</evidence>
<feature type="transmembrane region" description="Helical" evidence="14">
    <location>
        <begin position="1828"/>
        <end position="1850"/>
    </location>
</feature>
<dbReference type="PROSITE" id="PS50025">
    <property type="entry name" value="LAM_G_DOMAIN"/>
    <property type="match status" value="1"/>
</dbReference>
<keyword evidence="5" id="KW-0677">Repeat</keyword>
<dbReference type="PROSITE" id="PS01187">
    <property type="entry name" value="EGF_CA"/>
    <property type="match status" value="1"/>
</dbReference>
<evidence type="ECO:0000256" key="6">
    <source>
        <dbReference type="ARBA" id="ARBA00022837"/>
    </source>
</evidence>
<keyword evidence="10 13" id="KW-1015">Disulfide bond</keyword>
<dbReference type="InterPro" id="IPR013320">
    <property type="entry name" value="ConA-like_dom_sf"/>
</dbReference>
<evidence type="ECO:0000256" key="10">
    <source>
        <dbReference type="ARBA" id="ARBA00023157"/>
    </source>
</evidence>
<dbReference type="PROSITE" id="PS00232">
    <property type="entry name" value="CADHERIN_1"/>
    <property type="match status" value="5"/>
</dbReference>
<dbReference type="FunFam" id="2.60.40.60:FF:000020">
    <property type="entry name" value="Dachsous cadherin-related 1b"/>
    <property type="match status" value="2"/>
</dbReference>
<dbReference type="PROSITE" id="PS00022">
    <property type="entry name" value="EGF_1"/>
    <property type="match status" value="3"/>
</dbReference>
<gene>
    <name evidence="18" type="ORF">EPR50_G00022660</name>
</gene>
<feature type="domain" description="Cadherin" evidence="17">
    <location>
        <begin position="416"/>
        <end position="519"/>
    </location>
</feature>
<protein>
    <recommendedName>
        <fullName evidence="20">Protocadherin Fat 4</fullName>
    </recommendedName>
</protein>
<keyword evidence="7" id="KW-0130">Cell adhesion</keyword>
<dbReference type="FunFam" id="2.60.40.60:FF:000024">
    <property type="entry name" value="FAT atypical cadherin 3"/>
    <property type="match status" value="1"/>
</dbReference>
<feature type="domain" description="Cadherin" evidence="17">
    <location>
        <begin position="732"/>
        <end position="826"/>
    </location>
</feature>
<evidence type="ECO:0000256" key="4">
    <source>
        <dbReference type="ARBA" id="ARBA00022729"/>
    </source>
</evidence>
<keyword evidence="11" id="KW-0325">Glycoprotein</keyword>
<dbReference type="PROSITE" id="PS50026">
    <property type="entry name" value="EGF_3"/>
    <property type="match status" value="4"/>
</dbReference>
<dbReference type="GO" id="GO:0009653">
    <property type="term" value="P:anatomical structure morphogenesis"/>
    <property type="evidence" value="ECO:0007669"/>
    <property type="project" value="UniProtKB-ARBA"/>
</dbReference>
<dbReference type="PRINTS" id="PR00205">
    <property type="entry name" value="CADHERIN"/>
</dbReference>
<feature type="disulfide bond" evidence="13">
    <location>
        <begin position="1331"/>
        <end position="1340"/>
    </location>
</feature>
<dbReference type="SUPFAM" id="SSF49899">
    <property type="entry name" value="Concanavalin A-like lectins/glucanases"/>
    <property type="match status" value="2"/>
</dbReference>
<dbReference type="FunFam" id="2.60.40.60:FF:000015">
    <property type="entry name" value="FAT atypical cadherin 1"/>
    <property type="match status" value="1"/>
</dbReference>
<dbReference type="CDD" id="cd00110">
    <property type="entry name" value="LamG"/>
    <property type="match status" value="2"/>
</dbReference>